<dbReference type="InterPro" id="IPR027377">
    <property type="entry name" value="ZAR1/RTP1-5-like_Znf-3CxxC"/>
</dbReference>
<reference evidence="9" key="1">
    <citation type="submission" date="2025-08" db="UniProtKB">
        <authorList>
            <consortium name="Ensembl"/>
        </authorList>
    </citation>
    <scope>IDENTIFICATION</scope>
</reference>
<organism evidence="9 10">
    <name type="scientific">Oncorhynchus kisutch</name>
    <name type="common">Coho salmon</name>
    <name type="synonym">Salmo kisutch</name>
    <dbReference type="NCBI Taxonomy" id="8019"/>
    <lineage>
        <taxon>Eukaryota</taxon>
        <taxon>Metazoa</taxon>
        <taxon>Chordata</taxon>
        <taxon>Craniata</taxon>
        <taxon>Vertebrata</taxon>
        <taxon>Euteleostomi</taxon>
        <taxon>Actinopterygii</taxon>
        <taxon>Neopterygii</taxon>
        <taxon>Teleostei</taxon>
        <taxon>Protacanthopterygii</taxon>
        <taxon>Salmoniformes</taxon>
        <taxon>Salmonidae</taxon>
        <taxon>Salmoninae</taxon>
        <taxon>Oncorhynchus</taxon>
    </lineage>
</organism>
<dbReference type="GeneTree" id="ENSGT00940000164175"/>
<protein>
    <submittedName>
        <fullName evidence="9">Receptor-transporting protein 3-like</fullName>
    </submittedName>
</protein>
<dbReference type="PANTHER" id="PTHR14402">
    <property type="entry name" value="RECEPTOR TRANSPORTING PROTEIN"/>
    <property type="match status" value="1"/>
</dbReference>
<dbReference type="GO" id="GO:0016020">
    <property type="term" value="C:membrane"/>
    <property type="evidence" value="ECO:0007669"/>
    <property type="project" value="UniProtKB-SubCell"/>
</dbReference>
<keyword evidence="10" id="KW-1185">Reference proteome</keyword>
<evidence type="ECO:0000256" key="4">
    <source>
        <dbReference type="ARBA" id="ARBA00022771"/>
    </source>
</evidence>
<dbReference type="Ensembl" id="ENSOKIT00005080539.1">
    <property type="protein sequence ID" value="ENSOKIP00005075617.1"/>
    <property type="gene ID" value="ENSOKIG00005032610.1"/>
</dbReference>
<evidence type="ECO:0000256" key="1">
    <source>
        <dbReference type="ARBA" id="ARBA00004167"/>
    </source>
</evidence>
<gene>
    <name evidence="9" type="primary">LOC109889022</name>
</gene>
<dbReference type="GO" id="GO:0006612">
    <property type="term" value="P:protein targeting to membrane"/>
    <property type="evidence" value="ECO:0007669"/>
    <property type="project" value="TreeGrafter"/>
</dbReference>
<dbReference type="Pfam" id="PF13695">
    <property type="entry name" value="Zn_ribbon_3CxxC"/>
    <property type="match status" value="1"/>
</dbReference>
<dbReference type="Proteomes" id="UP000694557">
    <property type="component" value="Unassembled WGS sequence"/>
</dbReference>
<keyword evidence="3" id="KW-0479">Metal-binding</keyword>
<dbReference type="GO" id="GO:0008270">
    <property type="term" value="F:zinc ion binding"/>
    <property type="evidence" value="ECO:0007669"/>
    <property type="project" value="UniProtKB-KW"/>
</dbReference>
<keyword evidence="2" id="KW-0812">Transmembrane</keyword>
<dbReference type="GO" id="GO:0031849">
    <property type="term" value="F:olfactory receptor binding"/>
    <property type="evidence" value="ECO:0007669"/>
    <property type="project" value="TreeGrafter"/>
</dbReference>
<keyword evidence="7" id="KW-0472">Membrane</keyword>
<keyword evidence="6" id="KW-1133">Transmembrane helix</keyword>
<dbReference type="AlphaFoldDB" id="A0A8C7MSR0"/>
<reference evidence="9" key="2">
    <citation type="submission" date="2025-09" db="UniProtKB">
        <authorList>
            <consortium name="Ensembl"/>
        </authorList>
    </citation>
    <scope>IDENTIFICATION</scope>
</reference>
<keyword evidence="5" id="KW-0862">Zinc</keyword>
<feature type="domain" description="3CxxC-type" evidence="8">
    <location>
        <begin position="46"/>
        <end position="155"/>
    </location>
</feature>
<comment type="subcellular location">
    <subcellularLocation>
        <location evidence="1">Membrane</location>
        <topology evidence="1">Single-pass membrane protein</topology>
    </subcellularLocation>
</comment>
<dbReference type="PANTHER" id="PTHR14402:SF8">
    <property type="entry name" value="RECEPTOR-TRANSPORTING PROTEIN 4"/>
    <property type="match status" value="1"/>
</dbReference>
<dbReference type="InterPro" id="IPR026096">
    <property type="entry name" value="R-trans_p"/>
</dbReference>
<evidence type="ECO:0000313" key="10">
    <source>
        <dbReference type="Proteomes" id="UP000694557"/>
    </source>
</evidence>
<dbReference type="SMART" id="SM01328">
    <property type="entry name" value="zf-3CxxC"/>
    <property type="match status" value="1"/>
</dbReference>
<keyword evidence="4" id="KW-0863">Zinc-finger</keyword>
<evidence type="ECO:0000256" key="7">
    <source>
        <dbReference type="ARBA" id="ARBA00023136"/>
    </source>
</evidence>
<evidence type="ECO:0000256" key="6">
    <source>
        <dbReference type="ARBA" id="ARBA00022989"/>
    </source>
</evidence>
<evidence type="ECO:0000256" key="2">
    <source>
        <dbReference type="ARBA" id="ARBA00022692"/>
    </source>
</evidence>
<proteinExistence type="predicted"/>
<name>A0A8C7MSR0_ONCKI</name>
<evidence type="ECO:0000313" key="9">
    <source>
        <dbReference type="Ensembl" id="ENSOKIP00005075617.1"/>
    </source>
</evidence>
<dbReference type="GO" id="GO:0051205">
    <property type="term" value="P:protein insertion into membrane"/>
    <property type="evidence" value="ECO:0007669"/>
    <property type="project" value="TreeGrafter"/>
</dbReference>
<sequence>MDLQEWASILQNTIEEHDIEDTWSIEFDSTIIPNHPARGWQQYISGAFARFMCSKCKRTWPSKRVLVVFHMRLLEDKGMVKVKRYRQECKKCVQSTMEEPRFKTENIEVLLEKLVVKILVKCYYKDAGENNNPFHLEGRSDGPHEAAHCEACKHGICRQQGVKHHFMIYNFESNVLTCYKTALNI</sequence>
<accession>A0A8C7MSR0</accession>
<evidence type="ECO:0000256" key="5">
    <source>
        <dbReference type="ARBA" id="ARBA00022833"/>
    </source>
</evidence>
<evidence type="ECO:0000259" key="8">
    <source>
        <dbReference type="SMART" id="SM01328"/>
    </source>
</evidence>
<evidence type="ECO:0000256" key="3">
    <source>
        <dbReference type="ARBA" id="ARBA00022723"/>
    </source>
</evidence>